<keyword evidence="4 7" id="KW-1133">Transmembrane helix</keyword>
<gene>
    <name evidence="9" type="ORF">JJ685_12865</name>
</gene>
<feature type="coiled-coil region" evidence="6">
    <location>
        <begin position="177"/>
        <end position="277"/>
    </location>
</feature>
<feature type="domain" description="Polysaccharide chain length determinant N-terminal" evidence="8">
    <location>
        <begin position="6"/>
        <end position="83"/>
    </location>
</feature>
<dbReference type="Proteomes" id="UP000599109">
    <property type="component" value="Unassembled WGS sequence"/>
</dbReference>
<evidence type="ECO:0000256" key="1">
    <source>
        <dbReference type="ARBA" id="ARBA00004651"/>
    </source>
</evidence>
<feature type="transmembrane region" description="Helical" evidence="7">
    <location>
        <begin position="480"/>
        <end position="503"/>
    </location>
</feature>
<evidence type="ECO:0000259" key="8">
    <source>
        <dbReference type="Pfam" id="PF02706"/>
    </source>
</evidence>
<evidence type="ECO:0000256" key="2">
    <source>
        <dbReference type="ARBA" id="ARBA00022475"/>
    </source>
</evidence>
<organism evidence="9 10">
    <name type="scientific">Ramlibacter monticola</name>
    <dbReference type="NCBI Taxonomy" id="1926872"/>
    <lineage>
        <taxon>Bacteria</taxon>
        <taxon>Pseudomonadati</taxon>
        <taxon>Pseudomonadota</taxon>
        <taxon>Betaproteobacteria</taxon>
        <taxon>Burkholderiales</taxon>
        <taxon>Comamonadaceae</taxon>
        <taxon>Ramlibacter</taxon>
    </lineage>
</organism>
<dbReference type="GO" id="GO:0005886">
    <property type="term" value="C:plasma membrane"/>
    <property type="evidence" value="ECO:0007669"/>
    <property type="project" value="UniProtKB-SubCell"/>
</dbReference>
<keyword evidence="3 7" id="KW-0812">Transmembrane</keyword>
<dbReference type="GO" id="GO:0004713">
    <property type="term" value="F:protein tyrosine kinase activity"/>
    <property type="evidence" value="ECO:0007669"/>
    <property type="project" value="TreeGrafter"/>
</dbReference>
<dbReference type="PANTHER" id="PTHR32309:SF13">
    <property type="entry name" value="FERRIC ENTEROBACTIN TRANSPORT PROTEIN FEPE"/>
    <property type="match status" value="1"/>
</dbReference>
<dbReference type="InterPro" id="IPR003856">
    <property type="entry name" value="LPS_length_determ_N"/>
</dbReference>
<comment type="caution">
    <text evidence="9">The sequence shown here is derived from an EMBL/GenBank/DDBJ whole genome shotgun (WGS) entry which is preliminary data.</text>
</comment>
<evidence type="ECO:0000313" key="10">
    <source>
        <dbReference type="Proteomes" id="UP000599109"/>
    </source>
</evidence>
<keyword evidence="10" id="KW-1185">Reference proteome</keyword>
<reference evidence="9 10" key="1">
    <citation type="journal article" date="2017" name="Int. J. Syst. Evol. Microbiol.">
        <title>Ramlibacter monticola sp. nov., isolated from forest soil.</title>
        <authorList>
            <person name="Chaudhary D.K."/>
            <person name="Kim J."/>
        </authorList>
    </citation>
    <scope>NUCLEOTIDE SEQUENCE [LARGE SCALE GENOMIC DNA]</scope>
    <source>
        <strain evidence="9 10">KACC 19175</strain>
    </source>
</reference>
<evidence type="ECO:0000256" key="3">
    <source>
        <dbReference type="ARBA" id="ARBA00022692"/>
    </source>
</evidence>
<evidence type="ECO:0000256" key="4">
    <source>
        <dbReference type="ARBA" id="ARBA00022989"/>
    </source>
</evidence>
<sequence length="518" mass="56777">MDDYQLTLSDYLAILSRRAWLILASFAAVLAVGVAVTLLIPPVYRSAGTILIEAQQIPTDVVQSAVSSLADERIEVIKQRVMTRENLLRIIRKYSLFPGGSARFTDSDQVDVMRKTISVDLVNANAHSDRTGPATIAFSISFEHRSAQVAQAVANDLLTLFLDENAKVRTQRASQTTEFLTEEAGKLKKDLDRIESRIAAYKQEHGAELPENVALGLAGMQRVESDLRQVERDHAAAEDALRALEAERTLAPVTAGAATSEAELQRARTELARLGASYTENHPDLRIARRRVETLEQAVLAEAAAPRRPIPANDPAIARIDSRATALRQRIRVLDGQRSSLRAKLGQLDVTLVRSPQVERGLLALTRDYQAAQKKYEEIVTKRMTAQVAENLEDGQKAERFRVLEPSTLPDRPVRPDRKKLLTLSVLLALGSAAGAVAFMEALQRMVRGAGQVSALMGQEPLVIVPVIPTAAEVERRRKLVLALVGGAMAASCLALILMHLLVLPLDLLFMKAITRLG</sequence>
<protein>
    <recommendedName>
        <fullName evidence="8">Polysaccharide chain length determinant N-terminal domain-containing protein</fullName>
    </recommendedName>
</protein>
<evidence type="ECO:0000256" key="7">
    <source>
        <dbReference type="SAM" id="Phobius"/>
    </source>
</evidence>
<feature type="transmembrane region" description="Helical" evidence="7">
    <location>
        <begin position="20"/>
        <end position="40"/>
    </location>
</feature>
<proteinExistence type="predicted"/>
<dbReference type="InterPro" id="IPR050445">
    <property type="entry name" value="Bact_polysacc_biosynth/exp"/>
</dbReference>
<dbReference type="EMBL" id="JAEQNE010000002">
    <property type="protein sequence ID" value="MBL0392025.1"/>
    <property type="molecule type" value="Genomic_DNA"/>
</dbReference>
<comment type="subcellular location">
    <subcellularLocation>
        <location evidence="1">Cell membrane</location>
        <topology evidence="1">Multi-pass membrane protein</topology>
    </subcellularLocation>
</comment>
<name>A0A937CT06_9BURK</name>
<evidence type="ECO:0000256" key="5">
    <source>
        <dbReference type="ARBA" id="ARBA00023136"/>
    </source>
</evidence>
<keyword evidence="2" id="KW-1003">Cell membrane</keyword>
<evidence type="ECO:0000256" key="6">
    <source>
        <dbReference type="SAM" id="Coils"/>
    </source>
</evidence>
<feature type="transmembrane region" description="Helical" evidence="7">
    <location>
        <begin position="421"/>
        <end position="443"/>
    </location>
</feature>
<evidence type="ECO:0000313" key="9">
    <source>
        <dbReference type="EMBL" id="MBL0392025.1"/>
    </source>
</evidence>
<dbReference type="PANTHER" id="PTHR32309">
    <property type="entry name" value="TYROSINE-PROTEIN KINASE"/>
    <property type="match status" value="1"/>
</dbReference>
<dbReference type="AlphaFoldDB" id="A0A937CT06"/>
<dbReference type="Pfam" id="PF02706">
    <property type="entry name" value="Wzz"/>
    <property type="match status" value="1"/>
</dbReference>
<accession>A0A937CT06</accession>
<keyword evidence="6" id="KW-0175">Coiled coil</keyword>
<dbReference type="RefSeq" id="WP_201674612.1">
    <property type="nucleotide sequence ID" value="NZ_JAEQNE010000002.1"/>
</dbReference>
<keyword evidence="5 7" id="KW-0472">Membrane</keyword>